<gene>
    <name evidence="2" type="ORF">LCGC14_2024760</name>
</gene>
<accession>A0A0F9EWN7</accession>
<dbReference type="EMBL" id="LAZR01023451">
    <property type="protein sequence ID" value="KKL78449.1"/>
    <property type="molecule type" value="Genomic_DNA"/>
</dbReference>
<evidence type="ECO:0000259" key="1">
    <source>
        <dbReference type="Pfam" id="PF12705"/>
    </source>
</evidence>
<evidence type="ECO:0000313" key="2">
    <source>
        <dbReference type="EMBL" id="KKL78449.1"/>
    </source>
</evidence>
<feature type="non-terminal residue" evidence="2">
    <location>
        <position position="278"/>
    </location>
</feature>
<organism evidence="2">
    <name type="scientific">marine sediment metagenome</name>
    <dbReference type="NCBI Taxonomy" id="412755"/>
    <lineage>
        <taxon>unclassified sequences</taxon>
        <taxon>metagenomes</taxon>
        <taxon>ecological metagenomes</taxon>
    </lineage>
</organism>
<sequence>MPPKKKNKKGVISGDEIPVIVEVSDEEVHKYLNIKLQLPKEHLSPSSIGMYLRCPMQFFKRYIEGKKRPPGVSLMEGTCHHSTCEYNNIRKKKSGKDRSEKQVIEHFCDTFHDKQKEIEDWEGIKERDVLLRGRKLQTAYINNFAPRLKPRLIEQGFVIQVGPVKILCYTDVAGTLTPILRKTPEMNVVCDYKTASKSKSETELEHSYQLTTYGICDMAERTTDVMSCVGMCVFKKIKIPIVEWQSAMMTVSRINWFKITTLSVANAISRGSFPVCDP</sequence>
<proteinExistence type="predicted"/>
<feature type="domain" description="PD-(D/E)XK endonuclease-like" evidence="1">
    <location>
        <begin position="42"/>
        <end position="215"/>
    </location>
</feature>
<name>A0A0F9EWN7_9ZZZZ</name>
<reference evidence="2" key="1">
    <citation type="journal article" date="2015" name="Nature">
        <title>Complex archaea that bridge the gap between prokaryotes and eukaryotes.</title>
        <authorList>
            <person name="Spang A."/>
            <person name="Saw J.H."/>
            <person name="Jorgensen S.L."/>
            <person name="Zaremba-Niedzwiedzka K."/>
            <person name="Martijn J."/>
            <person name="Lind A.E."/>
            <person name="van Eijk R."/>
            <person name="Schleper C."/>
            <person name="Guy L."/>
            <person name="Ettema T.J."/>
        </authorList>
    </citation>
    <scope>NUCLEOTIDE SEQUENCE</scope>
</reference>
<comment type="caution">
    <text evidence="2">The sequence shown here is derived from an EMBL/GenBank/DDBJ whole genome shotgun (WGS) entry which is preliminary data.</text>
</comment>
<dbReference type="Pfam" id="PF12705">
    <property type="entry name" value="PDDEXK_1"/>
    <property type="match status" value="1"/>
</dbReference>
<dbReference type="AlphaFoldDB" id="A0A0F9EWN7"/>
<protein>
    <recommendedName>
        <fullName evidence="1">PD-(D/E)XK endonuclease-like domain-containing protein</fullName>
    </recommendedName>
</protein>
<dbReference type="InterPro" id="IPR038726">
    <property type="entry name" value="PDDEXK_AddAB-type"/>
</dbReference>